<dbReference type="GO" id="GO:0005737">
    <property type="term" value="C:cytoplasm"/>
    <property type="evidence" value="ECO:0007669"/>
    <property type="project" value="TreeGrafter"/>
</dbReference>
<feature type="region of interest" description="Disordered" evidence="3">
    <location>
        <begin position="103"/>
        <end position="130"/>
    </location>
</feature>
<keyword evidence="1 2" id="KW-0694">RNA-binding</keyword>
<name>A0A5N5SMY2_9CRUS</name>
<evidence type="ECO:0000256" key="1">
    <source>
        <dbReference type="ARBA" id="ARBA00022884"/>
    </source>
</evidence>
<dbReference type="OrthoDB" id="610462at2759"/>
<evidence type="ECO:0000259" key="4">
    <source>
        <dbReference type="PROSITE" id="PS50102"/>
    </source>
</evidence>
<dbReference type="InterPro" id="IPR035979">
    <property type="entry name" value="RBD_domain_sf"/>
</dbReference>
<keyword evidence="6" id="KW-1185">Reference proteome</keyword>
<feature type="region of interest" description="Disordered" evidence="3">
    <location>
        <begin position="354"/>
        <end position="418"/>
    </location>
</feature>
<evidence type="ECO:0000256" key="2">
    <source>
        <dbReference type="PROSITE-ProRule" id="PRU00176"/>
    </source>
</evidence>
<feature type="domain" description="RRM" evidence="4">
    <location>
        <begin position="20"/>
        <end position="93"/>
    </location>
</feature>
<dbReference type="InterPro" id="IPR000504">
    <property type="entry name" value="RRM_dom"/>
</dbReference>
<feature type="compositionally biased region" description="Basic and acidic residues" evidence="3">
    <location>
        <begin position="103"/>
        <end position="122"/>
    </location>
</feature>
<sequence>MVNIHNMKRERGSSSRNEGNKVYVSNIDFACTHQDLKDVFNKVGEVAFVEMLKDDNQRSKGCAIIRFKENNIADEAIKMMNRTEFKGRKLVVKDIGAYLEKEGGRDSKSKDRKRGRDDDPYDRVGLQSSTQDKFGNTYGLSVQFLESLGIDGPLVDRVFVANLDYSVHEDTLKELFSIAGKVIDVELVKDDEGKSKGFGFIEFDHPVEAVQAISMLHNQIYLDRPLSVQLTRKEKKRRDGFIKLPPGLKAVGPGLGINGNPLKDVARTIEAGNQSSLLGAMPTATGPSSLSVGMDMGGLSQGLNPSLSGGLAGSLHGSLQGNMPNVLSGNLGGGMVGSLGSSNLSSDSIGRGGLGLMDRPPTGLASSTGLGGLGSQGLSNPLRSLTDMGSSSSSSFPNFGGSPFSSQRNAVQISNVSP</sequence>
<dbReference type="AlphaFoldDB" id="A0A5N5SMY2"/>
<dbReference type="EMBL" id="SEYY01022768">
    <property type="protein sequence ID" value="KAB7495317.1"/>
    <property type="molecule type" value="Genomic_DNA"/>
</dbReference>
<dbReference type="Pfam" id="PF00076">
    <property type="entry name" value="RRM_1"/>
    <property type="match status" value="2"/>
</dbReference>
<organism evidence="5 6">
    <name type="scientific">Armadillidium nasatum</name>
    <dbReference type="NCBI Taxonomy" id="96803"/>
    <lineage>
        <taxon>Eukaryota</taxon>
        <taxon>Metazoa</taxon>
        <taxon>Ecdysozoa</taxon>
        <taxon>Arthropoda</taxon>
        <taxon>Crustacea</taxon>
        <taxon>Multicrustacea</taxon>
        <taxon>Malacostraca</taxon>
        <taxon>Eumalacostraca</taxon>
        <taxon>Peracarida</taxon>
        <taxon>Isopoda</taxon>
        <taxon>Oniscidea</taxon>
        <taxon>Crinocheta</taxon>
        <taxon>Armadillidiidae</taxon>
        <taxon>Armadillidium</taxon>
    </lineage>
</organism>
<dbReference type="SMART" id="SM00360">
    <property type="entry name" value="RRM"/>
    <property type="match status" value="2"/>
</dbReference>
<gene>
    <name evidence="5" type="primary">Myef2_1</name>
    <name evidence="5" type="ORF">Anas_11329</name>
</gene>
<dbReference type="GO" id="GO:0005634">
    <property type="term" value="C:nucleus"/>
    <property type="evidence" value="ECO:0007669"/>
    <property type="project" value="TreeGrafter"/>
</dbReference>
<dbReference type="GO" id="GO:0003729">
    <property type="term" value="F:mRNA binding"/>
    <property type="evidence" value="ECO:0007669"/>
    <property type="project" value="TreeGrafter"/>
</dbReference>
<dbReference type="PANTHER" id="PTHR23003:SF3">
    <property type="entry name" value="FI21236P1-RELATED"/>
    <property type="match status" value="1"/>
</dbReference>
<dbReference type="SUPFAM" id="SSF54928">
    <property type="entry name" value="RNA-binding domain, RBD"/>
    <property type="match status" value="2"/>
</dbReference>
<accession>A0A5N5SMY2</accession>
<feature type="compositionally biased region" description="Low complexity" evidence="3">
    <location>
        <begin position="389"/>
        <end position="406"/>
    </location>
</feature>
<feature type="compositionally biased region" description="Polar residues" evidence="3">
    <location>
        <begin position="407"/>
        <end position="418"/>
    </location>
</feature>
<feature type="domain" description="RRM" evidence="4">
    <location>
        <begin position="156"/>
        <end position="233"/>
    </location>
</feature>
<dbReference type="InterPro" id="IPR050374">
    <property type="entry name" value="RRT5_SRSF_SR"/>
</dbReference>
<evidence type="ECO:0000256" key="3">
    <source>
        <dbReference type="SAM" id="MobiDB-lite"/>
    </source>
</evidence>
<dbReference type="Gene3D" id="3.30.70.330">
    <property type="match status" value="2"/>
</dbReference>
<reference evidence="5 6" key="1">
    <citation type="journal article" date="2019" name="PLoS Biol.">
        <title>Sex chromosomes control vertical transmission of feminizing Wolbachia symbionts in an isopod.</title>
        <authorList>
            <person name="Becking T."/>
            <person name="Chebbi M.A."/>
            <person name="Giraud I."/>
            <person name="Moumen B."/>
            <person name="Laverre T."/>
            <person name="Caubet Y."/>
            <person name="Peccoud J."/>
            <person name="Gilbert C."/>
            <person name="Cordaux R."/>
        </authorList>
    </citation>
    <scope>NUCLEOTIDE SEQUENCE [LARGE SCALE GENOMIC DNA]</scope>
    <source>
        <strain evidence="5">ANa2</strain>
        <tissue evidence="5">Whole body excluding digestive tract and cuticle</tissue>
    </source>
</reference>
<comment type="caution">
    <text evidence="5">The sequence shown here is derived from an EMBL/GenBank/DDBJ whole genome shotgun (WGS) entry which is preliminary data.</text>
</comment>
<proteinExistence type="predicted"/>
<dbReference type="Proteomes" id="UP000326759">
    <property type="component" value="Unassembled WGS sequence"/>
</dbReference>
<evidence type="ECO:0000313" key="6">
    <source>
        <dbReference type="Proteomes" id="UP000326759"/>
    </source>
</evidence>
<dbReference type="InterPro" id="IPR012677">
    <property type="entry name" value="Nucleotide-bd_a/b_plait_sf"/>
</dbReference>
<dbReference type="PANTHER" id="PTHR23003">
    <property type="entry name" value="RNA RECOGNITION MOTIF RRM DOMAIN CONTAINING PROTEIN"/>
    <property type="match status" value="1"/>
</dbReference>
<dbReference type="GO" id="GO:1990904">
    <property type="term" value="C:ribonucleoprotein complex"/>
    <property type="evidence" value="ECO:0007669"/>
    <property type="project" value="TreeGrafter"/>
</dbReference>
<evidence type="ECO:0000313" key="5">
    <source>
        <dbReference type="EMBL" id="KAB7495317.1"/>
    </source>
</evidence>
<protein>
    <submittedName>
        <fullName evidence="5">Myelin expression factor 2</fullName>
    </submittedName>
</protein>
<dbReference type="PROSITE" id="PS50102">
    <property type="entry name" value="RRM"/>
    <property type="match status" value="2"/>
</dbReference>